<dbReference type="Proteomes" id="UP000199668">
    <property type="component" value="Unassembled WGS sequence"/>
</dbReference>
<keyword evidence="4" id="KW-1185">Reference proteome</keyword>
<gene>
    <name evidence="3" type="ORF">SAMN04488054_1158</name>
</gene>
<accession>A0A1I4N2Y2</accession>
<dbReference type="InterPro" id="IPR038404">
    <property type="entry name" value="TRAP_DctP_sf"/>
</dbReference>
<evidence type="ECO:0000256" key="1">
    <source>
        <dbReference type="ARBA" id="ARBA00022729"/>
    </source>
</evidence>
<sequence length="330" mass="36992">MKWLAGMKIILLVLVLSACQTAQGEKDTSTLILAHSHPTSHPIHKAMEVLKEEVEEKTNNELHLKIYPNGNLGSEREVIERTQIGTVDVAKVSVSSLESFEPSYAIFSLPYLFENKEQFHRVMTSSAITEELYNKTIDSGFRGLSYYSGGVRNVYTADRQVQTPEDMQGLKIRVQASQTSVQMINAMGGVPTPMSYSQVYTALQSGVIGGAENNATALTSSNHGEVAKNYFYTEHSIVPDMLIISDKTYNQLSDEHRRILQEAASTSTNHHRELWQKAVNDAKETAKQEMNVNFQEVNKQAFIEAVQPMHEQFKNDPATSDIYQTINEVK</sequence>
<feature type="chain" id="PRO_5011647517" evidence="2">
    <location>
        <begin position="25"/>
        <end position="330"/>
    </location>
</feature>
<dbReference type="InterPro" id="IPR004682">
    <property type="entry name" value="TRAP_DctP"/>
</dbReference>
<dbReference type="PANTHER" id="PTHR33376">
    <property type="match status" value="1"/>
</dbReference>
<evidence type="ECO:0000256" key="2">
    <source>
        <dbReference type="SAM" id="SignalP"/>
    </source>
</evidence>
<dbReference type="CDD" id="cd13671">
    <property type="entry name" value="PBP2_TRAP_SBP_like_3"/>
    <property type="match status" value="1"/>
</dbReference>
<dbReference type="GO" id="GO:0030246">
    <property type="term" value="F:carbohydrate binding"/>
    <property type="evidence" value="ECO:0007669"/>
    <property type="project" value="TreeGrafter"/>
</dbReference>
<dbReference type="GO" id="GO:0055085">
    <property type="term" value="P:transmembrane transport"/>
    <property type="evidence" value="ECO:0007669"/>
    <property type="project" value="InterPro"/>
</dbReference>
<dbReference type="GO" id="GO:0030288">
    <property type="term" value="C:outer membrane-bounded periplasmic space"/>
    <property type="evidence" value="ECO:0007669"/>
    <property type="project" value="InterPro"/>
</dbReference>
<name>A0A1I4N2Y2_9BACI</name>
<dbReference type="PANTHER" id="PTHR33376:SF2">
    <property type="entry name" value="DICARBOXYLATE-BINDING PERIPLASMIC PROTEIN"/>
    <property type="match status" value="1"/>
</dbReference>
<evidence type="ECO:0000313" key="4">
    <source>
        <dbReference type="Proteomes" id="UP000199668"/>
    </source>
</evidence>
<dbReference type="PIRSF" id="PIRSF006470">
    <property type="entry name" value="DctB"/>
    <property type="match status" value="1"/>
</dbReference>
<dbReference type="Gene3D" id="3.40.190.170">
    <property type="entry name" value="Bacterial extracellular solute-binding protein, family 7"/>
    <property type="match status" value="1"/>
</dbReference>
<keyword evidence="1 2" id="KW-0732">Signal</keyword>
<evidence type="ECO:0000313" key="3">
    <source>
        <dbReference type="EMBL" id="SFM09934.1"/>
    </source>
</evidence>
<protein>
    <submittedName>
        <fullName evidence="3">Tripartite ATP-independent transporter solute receptor, DctP family</fullName>
    </submittedName>
</protein>
<dbReference type="InterPro" id="IPR018389">
    <property type="entry name" value="DctP_fam"/>
</dbReference>
<keyword evidence="3" id="KW-0675">Receptor</keyword>
<dbReference type="SUPFAM" id="SSF53850">
    <property type="entry name" value="Periplasmic binding protein-like II"/>
    <property type="match status" value="1"/>
</dbReference>
<dbReference type="OrthoDB" id="9776801at2"/>
<dbReference type="NCBIfam" id="TIGR00787">
    <property type="entry name" value="dctP"/>
    <property type="match status" value="1"/>
</dbReference>
<feature type="signal peptide" evidence="2">
    <location>
        <begin position="1"/>
        <end position="24"/>
    </location>
</feature>
<dbReference type="RefSeq" id="WP_090927228.1">
    <property type="nucleotide sequence ID" value="NZ_FOTY01000015.1"/>
</dbReference>
<dbReference type="STRING" id="266892.SAMN04488054_1158"/>
<organism evidence="3 4">
    <name type="scientific">Salibacterium qingdaonense</name>
    <dbReference type="NCBI Taxonomy" id="266892"/>
    <lineage>
        <taxon>Bacteria</taxon>
        <taxon>Bacillati</taxon>
        <taxon>Bacillota</taxon>
        <taxon>Bacilli</taxon>
        <taxon>Bacillales</taxon>
        <taxon>Bacillaceae</taxon>
    </lineage>
</organism>
<proteinExistence type="predicted"/>
<reference evidence="3 4" key="1">
    <citation type="submission" date="2016-10" db="EMBL/GenBank/DDBJ databases">
        <authorList>
            <person name="de Groot N.N."/>
        </authorList>
    </citation>
    <scope>NUCLEOTIDE SEQUENCE [LARGE SCALE GENOMIC DNA]</scope>
    <source>
        <strain evidence="3 4">CGMCC 1.6134</strain>
    </source>
</reference>
<dbReference type="AlphaFoldDB" id="A0A1I4N2Y2"/>
<dbReference type="PROSITE" id="PS51257">
    <property type="entry name" value="PROKAR_LIPOPROTEIN"/>
    <property type="match status" value="1"/>
</dbReference>
<dbReference type="NCBIfam" id="NF037995">
    <property type="entry name" value="TRAP_S1"/>
    <property type="match status" value="1"/>
</dbReference>
<dbReference type="Pfam" id="PF03480">
    <property type="entry name" value="DctP"/>
    <property type="match status" value="1"/>
</dbReference>
<dbReference type="EMBL" id="FOTY01000015">
    <property type="protein sequence ID" value="SFM09934.1"/>
    <property type="molecule type" value="Genomic_DNA"/>
</dbReference>